<dbReference type="Proteomes" id="UP000037193">
    <property type="component" value="Unassembled WGS sequence"/>
</dbReference>
<dbReference type="EMBL" id="AVQD01000003">
    <property type="protein sequence ID" value="KOA42925.1"/>
    <property type="molecule type" value="Genomic_DNA"/>
</dbReference>
<name>A0A0L7B5Z7_BIFBR</name>
<reference evidence="1 2" key="1">
    <citation type="journal article" date="2015" name="Int J Genomics">
        <title>Comparative Genomics Revealed Genetic Diversity and Species/Strain-Level Differences in Carbohydrate Metabolism of Three Probiotic Bifidobacterial Species.</title>
        <authorList>
            <person name="Odamaki T."/>
            <person name="Horigome A."/>
            <person name="Sugahara H."/>
            <person name="Hashikura N."/>
            <person name="Minami J."/>
            <person name="Xiao J.Z."/>
            <person name="Abe F."/>
        </authorList>
    </citation>
    <scope>NUCLEOTIDE SEQUENCE [LARGE SCALE GENOMIC DNA]</scope>
    <source>
        <strain evidence="1 2">MCC 1128</strain>
    </source>
</reference>
<gene>
    <name evidence="1" type="ORF">BBM1128_01795</name>
</gene>
<evidence type="ECO:0000313" key="2">
    <source>
        <dbReference type="Proteomes" id="UP000037193"/>
    </source>
</evidence>
<dbReference type="AlphaFoldDB" id="A0A0L7B5Z7"/>
<evidence type="ECO:0000313" key="1">
    <source>
        <dbReference type="EMBL" id="KOA42925.1"/>
    </source>
</evidence>
<proteinExistence type="predicted"/>
<organism evidence="1 2">
    <name type="scientific">Bifidobacterium breve MCC 1128</name>
    <dbReference type="NCBI Taxonomy" id="1365965"/>
    <lineage>
        <taxon>Bacteria</taxon>
        <taxon>Bacillati</taxon>
        <taxon>Actinomycetota</taxon>
        <taxon>Actinomycetes</taxon>
        <taxon>Bifidobacteriales</taxon>
        <taxon>Bifidobacteriaceae</taxon>
        <taxon>Bifidobacterium</taxon>
    </lineage>
</organism>
<accession>A0A0L7B5Z7</accession>
<protein>
    <submittedName>
        <fullName evidence="1">Uncharacterized protein</fullName>
    </submittedName>
</protein>
<sequence>MMRSLPAVGVKRRFFTVQSATLRNSPVFARNFQSLSKACTFPLSLTSMLRTSSSRPVAGKVTAE</sequence>
<comment type="caution">
    <text evidence="1">The sequence shown here is derived from an EMBL/GenBank/DDBJ whole genome shotgun (WGS) entry which is preliminary data.</text>
</comment>